<dbReference type="Proteomes" id="UP000217199">
    <property type="component" value="Unassembled WGS sequence"/>
</dbReference>
<dbReference type="FunFam" id="1.25.40.10:FF:000010">
    <property type="entry name" value="Stress-induced phosphoprotein 1"/>
    <property type="match status" value="1"/>
</dbReference>
<keyword evidence="10" id="KW-1185">Reference proteome</keyword>
<dbReference type="GO" id="GO:0042030">
    <property type="term" value="F:ATPase inhibitor activity"/>
    <property type="evidence" value="ECO:0007669"/>
    <property type="project" value="UniProtKB-ARBA"/>
</dbReference>
<dbReference type="Pfam" id="PF07719">
    <property type="entry name" value="TPR_2"/>
    <property type="match status" value="1"/>
</dbReference>
<dbReference type="AlphaFoldDB" id="A0A286UNE8"/>
<dbReference type="FunCoup" id="A0A286UNE8">
    <property type="interactions" value="510"/>
</dbReference>
<feature type="repeat" description="TPR" evidence="6">
    <location>
        <begin position="464"/>
        <end position="497"/>
    </location>
</feature>
<feature type="repeat" description="TPR" evidence="6">
    <location>
        <begin position="4"/>
        <end position="37"/>
    </location>
</feature>
<dbReference type="EMBL" id="NBII01000003">
    <property type="protein sequence ID" value="PAV21137.1"/>
    <property type="molecule type" value="Genomic_DNA"/>
</dbReference>
<dbReference type="Gene3D" id="1.10.260.100">
    <property type="match status" value="2"/>
</dbReference>
<feature type="repeat" description="TPR" evidence="6">
    <location>
        <begin position="396"/>
        <end position="429"/>
    </location>
</feature>
<name>A0A286UNE8_9AGAM</name>
<evidence type="ECO:0000256" key="2">
    <source>
        <dbReference type="ARBA" id="ARBA00022490"/>
    </source>
</evidence>
<gene>
    <name evidence="9" type="ORF">PNOK_0376400</name>
</gene>
<evidence type="ECO:0000256" key="1">
    <source>
        <dbReference type="ARBA" id="ARBA00004496"/>
    </source>
</evidence>
<dbReference type="FunFam" id="1.10.260.100:FF:000004">
    <property type="entry name" value="Putative stress-induced-phosphoprotein 1"/>
    <property type="match status" value="1"/>
</dbReference>
<dbReference type="SMART" id="SM00028">
    <property type="entry name" value="TPR"/>
    <property type="match status" value="9"/>
</dbReference>
<feature type="compositionally biased region" description="Basic and acidic residues" evidence="7">
    <location>
        <begin position="252"/>
        <end position="268"/>
    </location>
</feature>
<evidence type="ECO:0000256" key="5">
    <source>
        <dbReference type="ARBA" id="ARBA00064323"/>
    </source>
</evidence>
<reference evidence="9 10" key="1">
    <citation type="journal article" date="2017" name="Mol. Ecol.">
        <title>Comparative and population genomic landscape of Phellinus noxius: A hypervariable fungus causing root rot in trees.</title>
        <authorList>
            <person name="Chung C.L."/>
            <person name="Lee T.J."/>
            <person name="Akiba M."/>
            <person name="Lee H.H."/>
            <person name="Kuo T.H."/>
            <person name="Liu D."/>
            <person name="Ke H.M."/>
            <person name="Yokoi T."/>
            <person name="Roa M.B."/>
            <person name="Lu M.J."/>
            <person name="Chang Y.Y."/>
            <person name="Ann P.J."/>
            <person name="Tsai J.N."/>
            <person name="Chen C.Y."/>
            <person name="Tzean S.S."/>
            <person name="Ota Y."/>
            <person name="Hattori T."/>
            <person name="Sahashi N."/>
            <person name="Liou R.F."/>
            <person name="Kikuchi T."/>
            <person name="Tsai I.J."/>
        </authorList>
    </citation>
    <scope>NUCLEOTIDE SEQUENCE [LARGE SCALE GENOMIC DNA]</scope>
    <source>
        <strain evidence="9 10">FFPRI411160</strain>
    </source>
</reference>
<keyword evidence="4 6" id="KW-0802">TPR repeat</keyword>
<dbReference type="FunFam" id="1.25.40.10:FF:000020">
    <property type="entry name" value="Stress-induced phosphoprotein 1"/>
    <property type="match status" value="1"/>
</dbReference>
<comment type="subunit">
    <text evidence="5">Part of a larger complex that includes HSP70, HSP90, and immunophilins.</text>
</comment>
<dbReference type="InterPro" id="IPR019734">
    <property type="entry name" value="TPR_rpt"/>
</dbReference>
<feature type="region of interest" description="Disordered" evidence="7">
    <location>
        <begin position="201"/>
        <end position="268"/>
    </location>
</feature>
<feature type="compositionally biased region" description="Polar residues" evidence="7">
    <location>
        <begin position="222"/>
        <end position="231"/>
    </location>
</feature>
<dbReference type="FunFam" id="1.10.260.100:FF:000002">
    <property type="entry name" value="Stress-induced-phosphoprotein 1 (Hsp70/Hsp90-organizing)"/>
    <property type="match status" value="1"/>
</dbReference>
<evidence type="ECO:0000313" key="10">
    <source>
        <dbReference type="Proteomes" id="UP000217199"/>
    </source>
</evidence>
<dbReference type="InterPro" id="IPR041243">
    <property type="entry name" value="STI1/HOP_DP"/>
</dbReference>
<dbReference type="STRING" id="2282107.A0A286UNE8"/>
<dbReference type="OrthoDB" id="2423701at2759"/>
<accession>A0A286UNE8</accession>
<dbReference type="Pfam" id="PF17830">
    <property type="entry name" value="STI1-HOP_DP"/>
    <property type="match status" value="2"/>
</dbReference>
<dbReference type="InParanoid" id="A0A286UNE8"/>
<evidence type="ECO:0000256" key="6">
    <source>
        <dbReference type="PROSITE-ProRule" id="PRU00339"/>
    </source>
</evidence>
<keyword evidence="2" id="KW-0963">Cytoplasm</keyword>
<dbReference type="PANTHER" id="PTHR22904">
    <property type="entry name" value="TPR REPEAT CONTAINING PROTEIN"/>
    <property type="match status" value="1"/>
</dbReference>
<proteinExistence type="predicted"/>
<dbReference type="SMART" id="SM00727">
    <property type="entry name" value="STI1"/>
    <property type="match status" value="2"/>
</dbReference>
<feature type="repeat" description="TPR" evidence="6">
    <location>
        <begin position="261"/>
        <end position="294"/>
    </location>
</feature>
<dbReference type="InterPro" id="IPR011990">
    <property type="entry name" value="TPR-like_helical_dom_sf"/>
</dbReference>
<evidence type="ECO:0000256" key="7">
    <source>
        <dbReference type="SAM" id="MobiDB-lite"/>
    </source>
</evidence>
<feature type="repeat" description="TPR" evidence="6">
    <location>
        <begin position="430"/>
        <end position="463"/>
    </location>
</feature>
<dbReference type="PROSITE" id="PS50005">
    <property type="entry name" value="TPR"/>
    <property type="match status" value="6"/>
</dbReference>
<dbReference type="GO" id="GO:0005737">
    <property type="term" value="C:cytoplasm"/>
    <property type="evidence" value="ECO:0007669"/>
    <property type="project" value="UniProtKB-SubCell"/>
</dbReference>
<dbReference type="InterPro" id="IPR013105">
    <property type="entry name" value="TPR_2"/>
</dbReference>
<evidence type="ECO:0000259" key="8">
    <source>
        <dbReference type="SMART" id="SM00727"/>
    </source>
</evidence>
<comment type="caution">
    <text evidence="9">The sequence shown here is derived from an EMBL/GenBank/DDBJ whole genome shotgun (WGS) entry which is preliminary data.</text>
</comment>
<protein>
    <submittedName>
        <fullName evidence="9">Heat shock sti1</fullName>
    </submittedName>
</protein>
<feature type="domain" description="STI1" evidence="8">
    <location>
        <begin position="149"/>
        <end position="188"/>
    </location>
</feature>
<evidence type="ECO:0000256" key="3">
    <source>
        <dbReference type="ARBA" id="ARBA00022737"/>
    </source>
</evidence>
<dbReference type="PANTHER" id="PTHR22904:SF523">
    <property type="entry name" value="STRESS-INDUCED-PHOSPHOPROTEIN 1"/>
    <property type="match status" value="1"/>
</dbReference>
<dbReference type="InterPro" id="IPR006636">
    <property type="entry name" value="STI1_HS-bd"/>
</dbReference>
<feature type="repeat" description="TPR" evidence="6">
    <location>
        <begin position="336"/>
        <end position="369"/>
    </location>
</feature>
<dbReference type="Gene3D" id="1.25.40.10">
    <property type="entry name" value="Tetratricopeptide repeat domain"/>
    <property type="match status" value="3"/>
</dbReference>
<dbReference type="GO" id="GO:0051879">
    <property type="term" value="F:Hsp90 protein binding"/>
    <property type="evidence" value="ECO:0007669"/>
    <property type="project" value="TreeGrafter"/>
</dbReference>
<evidence type="ECO:0000313" key="9">
    <source>
        <dbReference type="EMBL" id="PAV21137.1"/>
    </source>
</evidence>
<dbReference type="SUPFAM" id="SSF48452">
    <property type="entry name" value="TPR-like"/>
    <property type="match status" value="2"/>
</dbReference>
<comment type="subcellular location">
    <subcellularLocation>
        <location evidence="1">Cytoplasm</location>
    </subcellularLocation>
</comment>
<dbReference type="FunFam" id="1.25.40.10:FF:000027">
    <property type="entry name" value="stress-induced-phosphoprotein 1 isoform X1"/>
    <property type="match status" value="1"/>
</dbReference>
<evidence type="ECO:0000256" key="4">
    <source>
        <dbReference type="ARBA" id="ARBA00022803"/>
    </source>
</evidence>
<dbReference type="Pfam" id="PF13424">
    <property type="entry name" value="TPR_12"/>
    <property type="match status" value="1"/>
</dbReference>
<feature type="domain" description="STI1" evidence="8">
    <location>
        <begin position="533"/>
        <end position="572"/>
    </location>
</feature>
<dbReference type="Pfam" id="PF13181">
    <property type="entry name" value="TPR_8"/>
    <property type="match status" value="1"/>
</dbReference>
<dbReference type="Pfam" id="PF13432">
    <property type="entry name" value="TPR_16"/>
    <property type="match status" value="1"/>
</dbReference>
<keyword evidence="3" id="KW-0677">Repeat</keyword>
<keyword evidence="9" id="KW-0346">Stress response</keyword>
<sequence length="584" mass="64436">MSDANTLKDEGNKAFAAKDYDKAIQLFSKAIDLDPSNHVLYSNRSAARAGKKDWVAALEDAEACIKANPTWSKGYARKGAALHGAHRWDDAIAAYEQGLQIEDSPALKKGLKEVKDARDHESASPDDGGAMGLGKIFGDQNMLSKLAANPKTAKYLADQSFMNTLLAINKNPQLAQGALQDPRMIEVMGVLMGIDLQAFQRPEGSGGEFQPQAPQSPPTSPKNSAPKPSTSKVEEDVPMAEPEPEEEDPDVIEEKKAKAAAEEQKKLGSDAYRKRDFETAGAAFEKAWELWPKDVTFLTNLSAVQFEKGDYEKCVETCEKAIEEGRSLRADYKIIAKAYGRIGSAHQRKGDLEAAIRFFNKSLTEHRTPDVLNKLRDAEREKAAADAAAYIDPALSEKAREEGNALFKAGDFAAAVKSYTESIKRDPKDPRGYNNRALCYTKLAALPEALKDTESAIQVDPNFVKAYIRKSSVLFSMRDYTKAIEAIQEAAEHDTEDANTREIQAQLLKCNQALMTQRAGESEEETLQRAMRDPEVAKIMSDPIMQQILQQAQQDPGALQEHMKNPGVREKIMKLVNAGIIRTR</sequence>
<feature type="compositionally biased region" description="Acidic residues" evidence="7">
    <location>
        <begin position="236"/>
        <end position="251"/>
    </location>
</feature>
<organism evidence="9 10">
    <name type="scientific">Pyrrhoderma noxium</name>
    <dbReference type="NCBI Taxonomy" id="2282107"/>
    <lineage>
        <taxon>Eukaryota</taxon>
        <taxon>Fungi</taxon>
        <taxon>Dikarya</taxon>
        <taxon>Basidiomycota</taxon>
        <taxon>Agaricomycotina</taxon>
        <taxon>Agaricomycetes</taxon>
        <taxon>Hymenochaetales</taxon>
        <taxon>Hymenochaetaceae</taxon>
        <taxon>Pyrrhoderma</taxon>
    </lineage>
</organism>